<dbReference type="Gene3D" id="3.40.50.720">
    <property type="entry name" value="NAD(P)-binding Rossmann-like Domain"/>
    <property type="match status" value="1"/>
</dbReference>
<evidence type="ECO:0000313" key="13">
    <source>
        <dbReference type="EMBL" id="NGZ85229.1"/>
    </source>
</evidence>
<dbReference type="EC" id="1.1.1.169" evidence="3 10"/>
<keyword evidence="6 10" id="KW-0521">NADP</keyword>
<dbReference type="SUPFAM" id="SSF48179">
    <property type="entry name" value="6-phosphogluconate dehydrogenase C-terminal domain-like"/>
    <property type="match status" value="1"/>
</dbReference>
<accession>A0ABX0FL18</accession>
<proteinExistence type="inferred from homology"/>
<dbReference type="Pfam" id="PF02558">
    <property type="entry name" value="ApbA"/>
    <property type="match status" value="1"/>
</dbReference>
<dbReference type="SUPFAM" id="SSF51735">
    <property type="entry name" value="NAD(P)-binding Rossmann-fold domains"/>
    <property type="match status" value="1"/>
</dbReference>
<sequence>MKQRIAIFGSGAIGCYVGAWLRQAGAEVVFIGSERMRQRVAAEGLTLSDMHQRRLRLEPAALAFRVEPAAMSDADLVLVCVKSGATRQATEAVRAFARPSALVVSLQNGIGNARTIAEVNPLMTVLGGMVPFNVAHLPGGRLHRATEGEIMVQASPLLAPWLPLFAAAGLPLRERADFAQVQWGKLLLNLNNPINALSGVPLASELGQRDYRRCLALLIGEALQVLRAAGIQPARIGKVKPAWLPALLNLPDWAFRAVAGQMLRIDPAARSSMWDDLQAGKPTEIDFLCGEVVTLAASLGREAPASARITALVHAAEGDASRMSIDGARLWRLLNERP</sequence>
<dbReference type="InterPro" id="IPR008927">
    <property type="entry name" value="6-PGluconate_DH-like_C_sf"/>
</dbReference>
<organism evidence="13 14">
    <name type="scientific">Duganella aceris</name>
    <dbReference type="NCBI Taxonomy" id="2703883"/>
    <lineage>
        <taxon>Bacteria</taxon>
        <taxon>Pseudomonadati</taxon>
        <taxon>Pseudomonadota</taxon>
        <taxon>Betaproteobacteria</taxon>
        <taxon>Burkholderiales</taxon>
        <taxon>Oxalobacteraceae</taxon>
        <taxon>Telluria group</taxon>
        <taxon>Duganella</taxon>
    </lineage>
</organism>
<comment type="function">
    <text evidence="10">Catalyzes the NADPH-dependent reduction of ketopantoate into pantoic acid.</text>
</comment>
<dbReference type="PANTHER" id="PTHR43765">
    <property type="entry name" value="2-DEHYDROPANTOATE 2-REDUCTASE-RELATED"/>
    <property type="match status" value="1"/>
</dbReference>
<reference evidence="14" key="1">
    <citation type="submission" date="2023-07" db="EMBL/GenBank/DDBJ databases">
        <title>Duganella aceri sp. nov., isolated from tree sap.</title>
        <authorList>
            <person name="Kim I.S."/>
        </authorList>
    </citation>
    <scope>NUCLEOTIDE SEQUENCE [LARGE SCALE GENOMIC DNA]</scope>
    <source>
        <strain evidence="14">SAP-35</strain>
    </source>
</reference>
<evidence type="ECO:0000256" key="5">
    <source>
        <dbReference type="ARBA" id="ARBA00022655"/>
    </source>
</evidence>
<dbReference type="Pfam" id="PF08546">
    <property type="entry name" value="ApbA_C"/>
    <property type="match status" value="1"/>
</dbReference>
<dbReference type="InterPro" id="IPR013752">
    <property type="entry name" value="KPA_reductase"/>
</dbReference>
<evidence type="ECO:0000256" key="1">
    <source>
        <dbReference type="ARBA" id="ARBA00004994"/>
    </source>
</evidence>
<dbReference type="InterPro" id="IPR036291">
    <property type="entry name" value="NAD(P)-bd_dom_sf"/>
</dbReference>
<dbReference type="InterPro" id="IPR013332">
    <property type="entry name" value="KPR_N"/>
</dbReference>
<evidence type="ECO:0000259" key="11">
    <source>
        <dbReference type="Pfam" id="PF02558"/>
    </source>
</evidence>
<evidence type="ECO:0000256" key="6">
    <source>
        <dbReference type="ARBA" id="ARBA00022857"/>
    </source>
</evidence>
<dbReference type="GO" id="GO:0008677">
    <property type="term" value="F:2-dehydropantoate 2-reductase activity"/>
    <property type="evidence" value="ECO:0007669"/>
    <property type="project" value="UniProtKB-EC"/>
</dbReference>
<evidence type="ECO:0000256" key="8">
    <source>
        <dbReference type="ARBA" id="ARBA00032024"/>
    </source>
</evidence>
<name>A0ABX0FL18_9BURK</name>
<dbReference type="PANTHER" id="PTHR43765:SF2">
    <property type="entry name" value="2-DEHYDROPANTOATE 2-REDUCTASE"/>
    <property type="match status" value="1"/>
</dbReference>
<evidence type="ECO:0000256" key="2">
    <source>
        <dbReference type="ARBA" id="ARBA00007870"/>
    </source>
</evidence>
<keyword evidence="14" id="KW-1185">Reference proteome</keyword>
<dbReference type="InterPro" id="IPR013328">
    <property type="entry name" value="6PGD_dom2"/>
</dbReference>
<comment type="caution">
    <text evidence="13">The sequence shown here is derived from an EMBL/GenBank/DDBJ whole genome shotgun (WGS) entry which is preliminary data.</text>
</comment>
<dbReference type="EMBL" id="JAADJT010000005">
    <property type="protein sequence ID" value="NGZ85229.1"/>
    <property type="molecule type" value="Genomic_DNA"/>
</dbReference>
<dbReference type="Gene3D" id="1.10.1040.10">
    <property type="entry name" value="N-(1-d-carboxylethyl)-l-norvaline Dehydrogenase, domain 2"/>
    <property type="match status" value="1"/>
</dbReference>
<gene>
    <name evidence="13" type="ORF">GW587_13305</name>
</gene>
<feature type="domain" description="Ketopantoate reductase C-terminal" evidence="12">
    <location>
        <begin position="177"/>
        <end position="317"/>
    </location>
</feature>
<feature type="domain" description="Ketopantoate reductase N-terminal" evidence="11">
    <location>
        <begin position="5"/>
        <end position="154"/>
    </location>
</feature>
<evidence type="ECO:0000256" key="7">
    <source>
        <dbReference type="ARBA" id="ARBA00023002"/>
    </source>
</evidence>
<keyword evidence="7 10" id="KW-0560">Oxidoreductase</keyword>
<evidence type="ECO:0000256" key="9">
    <source>
        <dbReference type="ARBA" id="ARBA00048793"/>
    </source>
</evidence>
<protein>
    <recommendedName>
        <fullName evidence="4 10">2-dehydropantoate 2-reductase</fullName>
        <ecNumber evidence="3 10">1.1.1.169</ecNumber>
    </recommendedName>
    <alternativeName>
        <fullName evidence="8 10">Ketopantoate reductase</fullName>
    </alternativeName>
</protein>
<dbReference type="Proteomes" id="UP000666369">
    <property type="component" value="Unassembled WGS sequence"/>
</dbReference>
<dbReference type="InterPro" id="IPR003710">
    <property type="entry name" value="ApbA"/>
</dbReference>
<keyword evidence="5 10" id="KW-0566">Pantothenate biosynthesis</keyword>
<dbReference type="RefSeq" id="WP_166103495.1">
    <property type="nucleotide sequence ID" value="NZ_JAADJT010000005.1"/>
</dbReference>
<dbReference type="NCBIfam" id="NF006083">
    <property type="entry name" value="PRK08229.1"/>
    <property type="match status" value="1"/>
</dbReference>
<evidence type="ECO:0000313" key="14">
    <source>
        <dbReference type="Proteomes" id="UP000666369"/>
    </source>
</evidence>
<comment type="similarity">
    <text evidence="2 10">Belongs to the ketopantoate reductase family.</text>
</comment>
<dbReference type="InterPro" id="IPR050838">
    <property type="entry name" value="Ketopantoate_reductase"/>
</dbReference>
<evidence type="ECO:0000256" key="4">
    <source>
        <dbReference type="ARBA" id="ARBA00019465"/>
    </source>
</evidence>
<evidence type="ECO:0000256" key="3">
    <source>
        <dbReference type="ARBA" id="ARBA00013014"/>
    </source>
</evidence>
<evidence type="ECO:0000259" key="12">
    <source>
        <dbReference type="Pfam" id="PF08546"/>
    </source>
</evidence>
<comment type="pathway">
    <text evidence="1 10">Cofactor biosynthesis; (R)-pantothenate biosynthesis; (R)-pantoate from 3-methyl-2-oxobutanoate: step 2/2.</text>
</comment>
<comment type="catalytic activity">
    <reaction evidence="9 10">
        <text>(R)-pantoate + NADP(+) = 2-dehydropantoate + NADPH + H(+)</text>
        <dbReference type="Rhea" id="RHEA:16233"/>
        <dbReference type="ChEBI" id="CHEBI:11561"/>
        <dbReference type="ChEBI" id="CHEBI:15378"/>
        <dbReference type="ChEBI" id="CHEBI:15980"/>
        <dbReference type="ChEBI" id="CHEBI:57783"/>
        <dbReference type="ChEBI" id="CHEBI:58349"/>
        <dbReference type="EC" id="1.1.1.169"/>
    </reaction>
</comment>
<dbReference type="NCBIfam" id="TIGR00745">
    <property type="entry name" value="apbA_panE"/>
    <property type="match status" value="1"/>
</dbReference>
<evidence type="ECO:0000256" key="10">
    <source>
        <dbReference type="RuleBase" id="RU362068"/>
    </source>
</evidence>
<dbReference type="PROSITE" id="PS51257">
    <property type="entry name" value="PROKAR_LIPOPROTEIN"/>
    <property type="match status" value="1"/>
</dbReference>